<organism evidence="2">
    <name type="scientific">marine sediment metagenome</name>
    <dbReference type="NCBI Taxonomy" id="412755"/>
    <lineage>
        <taxon>unclassified sequences</taxon>
        <taxon>metagenomes</taxon>
        <taxon>ecological metagenomes</taxon>
    </lineage>
</organism>
<proteinExistence type="predicted"/>
<accession>A0A0F9FGB4</accession>
<sequence length="169" mass="18288">MDSADWQVLLWPAVLFGGLFVWLIIGSIVIENHNEVDSWERGFAWAGNESEVLTNFGSTHSSATASALADVSIGGEERTVAVVLVYPPPPSNLNLKNKQAVVDWVTFVVSATSTSKLHVFVDTGARDTPPYTAVTENVGIGWAITGIVLFSLACPVVATFPCWKSRFFD</sequence>
<comment type="caution">
    <text evidence="2">The sequence shown here is derived from an EMBL/GenBank/DDBJ whole genome shotgun (WGS) entry which is preliminary data.</text>
</comment>
<feature type="transmembrane region" description="Helical" evidence="1">
    <location>
        <begin position="9"/>
        <end position="30"/>
    </location>
</feature>
<dbReference type="AlphaFoldDB" id="A0A0F9FGB4"/>
<name>A0A0F9FGB4_9ZZZZ</name>
<feature type="transmembrane region" description="Helical" evidence="1">
    <location>
        <begin position="140"/>
        <end position="163"/>
    </location>
</feature>
<protein>
    <submittedName>
        <fullName evidence="2">Uncharacterized protein</fullName>
    </submittedName>
</protein>
<reference evidence="2" key="1">
    <citation type="journal article" date="2015" name="Nature">
        <title>Complex archaea that bridge the gap between prokaryotes and eukaryotes.</title>
        <authorList>
            <person name="Spang A."/>
            <person name="Saw J.H."/>
            <person name="Jorgensen S.L."/>
            <person name="Zaremba-Niedzwiedzka K."/>
            <person name="Martijn J."/>
            <person name="Lind A.E."/>
            <person name="van Eijk R."/>
            <person name="Schleper C."/>
            <person name="Guy L."/>
            <person name="Ettema T.J."/>
        </authorList>
    </citation>
    <scope>NUCLEOTIDE SEQUENCE</scope>
</reference>
<evidence type="ECO:0000313" key="2">
    <source>
        <dbReference type="EMBL" id="KKL77496.1"/>
    </source>
</evidence>
<gene>
    <name evidence="2" type="ORF">LCGC14_2034300</name>
</gene>
<keyword evidence="1" id="KW-0812">Transmembrane</keyword>
<keyword evidence="1" id="KW-1133">Transmembrane helix</keyword>
<dbReference type="EMBL" id="LAZR01023734">
    <property type="protein sequence ID" value="KKL77496.1"/>
    <property type="molecule type" value="Genomic_DNA"/>
</dbReference>
<keyword evidence="1" id="KW-0472">Membrane</keyword>
<evidence type="ECO:0000256" key="1">
    <source>
        <dbReference type="SAM" id="Phobius"/>
    </source>
</evidence>